<comment type="caution">
    <text evidence="5">The sequence shown here is derived from an EMBL/GenBank/DDBJ whole genome shotgun (WGS) entry which is preliminary data.</text>
</comment>
<sequence length="190" mass="20362">MSIITLVGCVLALVITALADTGQDLFKEVQKGNITSVEQLLSAGAEPNTRKRNHWGNFSALHEAAWYNYVNVTRALIKAGAEIDIKDKYERTPLHVASFRGATAVVTVLAAAGARKNESDIAQVLLRAGANTRKLNNNGTTPLGIAQEMGHVVLANIIDDFTISVPTSTIIMIVGITVEQHWSSLLAAIC</sequence>
<dbReference type="AlphaFoldDB" id="A0AAV2SJD3"/>
<keyword evidence="1" id="KW-0677">Repeat</keyword>
<keyword evidence="2 3" id="KW-0040">ANK repeat</keyword>
<feature type="repeat" description="ANK" evidence="3">
    <location>
        <begin position="56"/>
        <end position="88"/>
    </location>
</feature>
<feature type="signal peptide" evidence="4">
    <location>
        <begin position="1"/>
        <end position="19"/>
    </location>
</feature>
<dbReference type="PROSITE" id="PS50297">
    <property type="entry name" value="ANK_REP_REGION"/>
    <property type="match status" value="2"/>
</dbReference>
<dbReference type="Pfam" id="PF12796">
    <property type="entry name" value="Ank_2"/>
    <property type="match status" value="1"/>
</dbReference>
<dbReference type="SUPFAM" id="SSF48403">
    <property type="entry name" value="Ankyrin repeat"/>
    <property type="match status" value="1"/>
</dbReference>
<evidence type="ECO:0000313" key="5">
    <source>
        <dbReference type="EMBL" id="CAL4195311.1"/>
    </source>
</evidence>
<dbReference type="Proteomes" id="UP001497623">
    <property type="component" value="Unassembled WGS sequence"/>
</dbReference>
<evidence type="ECO:0000256" key="1">
    <source>
        <dbReference type="ARBA" id="ARBA00022737"/>
    </source>
</evidence>
<dbReference type="InterPro" id="IPR002110">
    <property type="entry name" value="Ankyrin_rpt"/>
</dbReference>
<feature type="chain" id="PRO_5043886952" description="Ankyrin repeat protein" evidence="4">
    <location>
        <begin position="20"/>
        <end position="190"/>
    </location>
</feature>
<reference evidence="5 6" key="1">
    <citation type="submission" date="2024-05" db="EMBL/GenBank/DDBJ databases">
        <authorList>
            <person name="Wallberg A."/>
        </authorList>
    </citation>
    <scope>NUCLEOTIDE SEQUENCE [LARGE SCALE GENOMIC DNA]</scope>
</reference>
<keyword evidence="6" id="KW-1185">Reference proteome</keyword>
<evidence type="ECO:0000256" key="2">
    <source>
        <dbReference type="ARBA" id="ARBA00023043"/>
    </source>
</evidence>
<keyword evidence="4" id="KW-0732">Signal</keyword>
<evidence type="ECO:0000256" key="3">
    <source>
        <dbReference type="PROSITE-ProRule" id="PRU00023"/>
    </source>
</evidence>
<dbReference type="PANTHER" id="PTHR24201">
    <property type="entry name" value="ANK_REP_REGION DOMAIN-CONTAINING PROTEIN"/>
    <property type="match status" value="1"/>
</dbReference>
<evidence type="ECO:0000256" key="4">
    <source>
        <dbReference type="SAM" id="SignalP"/>
    </source>
</evidence>
<proteinExistence type="predicted"/>
<organism evidence="5 6">
    <name type="scientific">Meganyctiphanes norvegica</name>
    <name type="common">Northern krill</name>
    <name type="synonym">Thysanopoda norvegica</name>
    <dbReference type="NCBI Taxonomy" id="48144"/>
    <lineage>
        <taxon>Eukaryota</taxon>
        <taxon>Metazoa</taxon>
        <taxon>Ecdysozoa</taxon>
        <taxon>Arthropoda</taxon>
        <taxon>Crustacea</taxon>
        <taxon>Multicrustacea</taxon>
        <taxon>Malacostraca</taxon>
        <taxon>Eumalacostraca</taxon>
        <taxon>Eucarida</taxon>
        <taxon>Euphausiacea</taxon>
        <taxon>Euphausiidae</taxon>
        <taxon>Meganyctiphanes</taxon>
    </lineage>
</organism>
<name>A0AAV2SJD3_MEGNR</name>
<feature type="repeat" description="ANK" evidence="3">
    <location>
        <begin position="89"/>
        <end position="121"/>
    </location>
</feature>
<dbReference type="SMART" id="SM00248">
    <property type="entry name" value="ANK"/>
    <property type="match status" value="3"/>
</dbReference>
<dbReference type="InterPro" id="IPR036770">
    <property type="entry name" value="Ankyrin_rpt-contain_sf"/>
</dbReference>
<dbReference type="Gene3D" id="1.25.40.20">
    <property type="entry name" value="Ankyrin repeat-containing domain"/>
    <property type="match status" value="2"/>
</dbReference>
<dbReference type="PANTHER" id="PTHR24201:SF15">
    <property type="entry name" value="ANKYRIN REPEAT DOMAIN-CONTAINING PROTEIN 66"/>
    <property type="match status" value="1"/>
</dbReference>
<protein>
    <recommendedName>
        <fullName evidence="7">Ankyrin repeat protein</fullName>
    </recommendedName>
</protein>
<dbReference type="EMBL" id="CAXKWB010071642">
    <property type="protein sequence ID" value="CAL4195311.1"/>
    <property type="molecule type" value="Genomic_DNA"/>
</dbReference>
<gene>
    <name evidence="5" type="ORF">MNOR_LOCUS37031</name>
</gene>
<evidence type="ECO:0000313" key="6">
    <source>
        <dbReference type="Proteomes" id="UP001497623"/>
    </source>
</evidence>
<accession>A0AAV2SJD3</accession>
<dbReference type="InterPro" id="IPR050776">
    <property type="entry name" value="Ank_Repeat/CDKN_Inhibitor"/>
</dbReference>
<dbReference type="PROSITE" id="PS50088">
    <property type="entry name" value="ANK_REPEAT"/>
    <property type="match status" value="2"/>
</dbReference>
<evidence type="ECO:0008006" key="7">
    <source>
        <dbReference type="Google" id="ProtNLM"/>
    </source>
</evidence>